<protein>
    <submittedName>
        <fullName evidence="2">Uncharacterized protein</fullName>
    </submittedName>
</protein>
<proteinExistence type="predicted"/>
<name>A0A0B1TT72_OESDE</name>
<dbReference type="PANTHER" id="PTHR46060:SF1">
    <property type="entry name" value="MARINER MOS1 TRANSPOSASE-LIKE PROTEIN"/>
    <property type="match status" value="1"/>
</dbReference>
<evidence type="ECO:0000313" key="3">
    <source>
        <dbReference type="Proteomes" id="UP000053660"/>
    </source>
</evidence>
<dbReference type="InterPro" id="IPR036397">
    <property type="entry name" value="RNaseH_sf"/>
</dbReference>
<gene>
    <name evidence="2" type="ORF">OESDEN_00672</name>
</gene>
<dbReference type="Proteomes" id="UP000053660">
    <property type="component" value="Unassembled WGS sequence"/>
</dbReference>
<dbReference type="OrthoDB" id="9970333at2759"/>
<organism evidence="2 3">
    <name type="scientific">Oesophagostomum dentatum</name>
    <name type="common">Nodular worm</name>
    <dbReference type="NCBI Taxonomy" id="61180"/>
    <lineage>
        <taxon>Eukaryota</taxon>
        <taxon>Metazoa</taxon>
        <taxon>Ecdysozoa</taxon>
        <taxon>Nematoda</taxon>
        <taxon>Chromadorea</taxon>
        <taxon>Rhabditida</taxon>
        <taxon>Rhabditina</taxon>
        <taxon>Rhabditomorpha</taxon>
        <taxon>Strongyloidea</taxon>
        <taxon>Strongylidae</taxon>
        <taxon>Oesophagostomum</taxon>
    </lineage>
</organism>
<accession>A0A0B1TT72</accession>
<dbReference type="GO" id="GO:0003676">
    <property type="term" value="F:nucleic acid binding"/>
    <property type="evidence" value="ECO:0007669"/>
    <property type="project" value="InterPro"/>
</dbReference>
<keyword evidence="3" id="KW-1185">Reference proteome</keyword>
<evidence type="ECO:0000313" key="2">
    <source>
        <dbReference type="EMBL" id="KHJ99331.1"/>
    </source>
</evidence>
<dbReference type="AlphaFoldDB" id="A0A0B1TT72"/>
<feature type="region of interest" description="Disordered" evidence="1">
    <location>
        <begin position="1"/>
        <end position="42"/>
    </location>
</feature>
<dbReference type="Gene3D" id="3.30.420.10">
    <property type="entry name" value="Ribonuclease H-like superfamily/Ribonuclease H"/>
    <property type="match status" value="1"/>
</dbReference>
<dbReference type="InterPro" id="IPR052709">
    <property type="entry name" value="Transposase-MT_Hybrid"/>
</dbReference>
<evidence type="ECO:0000256" key="1">
    <source>
        <dbReference type="SAM" id="MobiDB-lite"/>
    </source>
</evidence>
<dbReference type="PANTHER" id="PTHR46060">
    <property type="entry name" value="MARINER MOS1 TRANSPOSASE-LIKE PROTEIN"/>
    <property type="match status" value="1"/>
</dbReference>
<dbReference type="EMBL" id="KN549226">
    <property type="protein sequence ID" value="KHJ99331.1"/>
    <property type="molecule type" value="Genomic_DNA"/>
</dbReference>
<reference evidence="2 3" key="1">
    <citation type="submission" date="2014-03" db="EMBL/GenBank/DDBJ databases">
        <title>Draft genome of the hookworm Oesophagostomum dentatum.</title>
        <authorList>
            <person name="Mitreva M."/>
        </authorList>
    </citation>
    <scope>NUCLEOTIDE SEQUENCE [LARGE SCALE GENOMIC DNA]</scope>
    <source>
        <strain evidence="2 3">OD-Hann</strain>
    </source>
</reference>
<sequence>MGEAHGSETSRPSTCGKVNATEDPGPWLDDAPHPPYSPDMAQTDYHLSRSLSHFLDGRQFEDDEDLECGLQNFFNEESPELY</sequence>